<organism evidence="2 3">
    <name type="scientific">Vitis vinifera</name>
    <name type="common">Grape</name>
    <dbReference type="NCBI Taxonomy" id="29760"/>
    <lineage>
        <taxon>Eukaryota</taxon>
        <taxon>Viridiplantae</taxon>
        <taxon>Streptophyta</taxon>
        <taxon>Embryophyta</taxon>
        <taxon>Tracheophyta</taxon>
        <taxon>Spermatophyta</taxon>
        <taxon>Magnoliopsida</taxon>
        <taxon>eudicotyledons</taxon>
        <taxon>Gunneridae</taxon>
        <taxon>Pentapetalae</taxon>
        <taxon>rosids</taxon>
        <taxon>Vitales</taxon>
        <taxon>Vitaceae</taxon>
        <taxon>Viteae</taxon>
        <taxon>Vitis</taxon>
    </lineage>
</organism>
<feature type="compositionally biased region" description="Low complexity" evidence="1">
    <location>
        <begin position="30"/>
        <end position="47"/>
    </location>
</feature>
<evidence type="ECO:0000256" key="1">
    <source>
        <dbReference type="SAM" id="MobiDB-lite"/>
    </source>
</evidence>
<feature type="region of interest" description="Disordered" evidence="1">
    <location>
        <begin position="98"/>
        <end position="131"/>
    </location>
</feature>
<dbReference type="Proteomes" id="UP000288805">
    <property type="component" value="Unassembled WGS sequence"/>
</dbReference>
<protein>
    <submittedName>
        <fullName evidence="2">Uncharacterized protein</fullName>
    </submittedName>
</protein>
<feature type="region of interest" description="Disordered" evidence="1">
    <location>
        <begin position="20"/>
        <end position="47"/>
    </location>
</feature>
<dbReference type="EMBL" id="QGNW01001496">
    <property type="protein sequence ID" value="RVW39008.1"/>
    <property type="molecule type" value="Genomic_DNA"/>
</dbReference>
<sequence length="204" mass="21273">MGKRVVEVDEGSRLEALVQTADGMRGQMSGSGRPSNPSRSLDGSSGRFLGGLQLLGGLSKLGPAEESFTPTFGAVGSVPTLTTSMEAGLVGPVSQPLVEESGPKFKGPSQPPFESRAQGGGIPSSVMSGPSSLGCLDSESTNFWVKDGLRKQIEAELHSKVRSLTDHALLEEALSPRGNTVTHDQCPGAYRGLDRHSLGVDRGQ</sequence>
<name>A0A438DUQ8_VITVI</name>
<proteinExistence type="predicted"/>
<comment type="caution">
    <text evidence="2">The sequence shown here is derived from an EMBL/GenBank/DDBJ whole genome shotgun (WGS) entry which is preliminary data.</text>
</comment>
<accession>A0A438DUQ8</accession>
<evidence type="ECO:0000313" key="3">
    <source>
        <dbReference type="Proteomes" id="UP000288805"/>
    </source>
</evidence>
<evidence type="ECO:0000313" key="2">
    <source>
        <dbReference type="EMBL" id="RVW39008.1"/>
    </source>
</evidence>
<gene>
    <name evidence="2" type="ORF">CK203_089145</name>
</gene>
<dbReference type="AlphaFoldDB" id="A0A438DUQ8"/>
<reference evidence="2 3" key="1">
    <citation type="journal article" date="2018" name="PLoS Genet.">
        <title>Population sequencing reveals clonal diversity and ancestral inbreeding in the grapevine cultivar Chardonnay.</title>
        <authorList>
            <person name="Roach M.J."/>
            <person name="Johnson D.L."/>
            <person name="Bohlmann J."/>
            <person name="van Vuuren H.J."/>
            <person name="Jones S.J."/>
            <person name="Pretorius I.S."/>
            <person name="Schmidt S.A."/>
            <person name="Borneman A.R."/>
        </authorList>
    </citation>
    <scope>NUCLEOTIDE SEQUENCE [LARGE SCALE GENOMIC DNA]</scope>
    <source>
        <strain evidence="3">cv. Chardonnay</strain>
        <tissue evidence="2">Leaf</tissue>
    </source>
</reference>